<dbReference type="Gene3D" id="3.30.40.10">
    <property type="entry name" value="Zinc/RING finger domain, C3HC4 (zinc finger)"/>
    <property type="match status" value="2"/>
</dbReference>
<dbReference type="InterPro" id="IPR022441">
    <property type="entry name" value="Para_beta_helix_rpt-2"/>
</dbReference>
<feature type="domain" description="RING-type" evidence="2">
    <location>
        <begin position="520"/>
        <end position="559"/>
    </location>
</feature>
<dbReference type="PANTHER" id="PTHR12109">
    <property type="entry name" value="RING FINGER PROTEIN 141-RELATED"/>
    <property type="match status" value="1"/>
</dbReference>
<dbReference type="SUPFAM" id="SSF57850">
    <property type="entry name" value="RING/U-box"/>
    <property type="match status" value="2"/>
</dbReference>
<comment type="caution">
    <text evidence="3">The sequence shown here is derived from an EMBL/GenBank/DDBJ whole genome shotgun (WGS) entry which is preliminary data.</text>
</comment>
<proteinExistence type="predicted"/>
<dbReference type="InterPro" id="IPR047126">
    <property type="entry name" value="RNF141-like"/>
</dbReference>
<dbReference type="InterPro" id="IPR006626">
    <property type="entry name" value="PbH1"/>
</dbReference>
<keyword evidence="4" id="KW-1185">Reference proteome</keyword>
<keyword evidence="1" id="KW-0862">Zinc</keyword>
<evidence type="ECO:0000256" key="1">
    <source>
        <dbReference type="PROSITE-ProRule" id="PRU00175"/>
    </source>
</evidence>
<reference evidence="3 4" key="1">
    <citation type="submission" date="2024-04" db="EMBL/GenBank/DDBJ databases">
        <title>Tritrichomonas musculus Genome.</title>
        <authorList>
            <person name="Alves-Ferreira E."/>
            <person name="Grigg M."/>
            <person name="Lorenzi H."/>
            <person name="Galac M."/>
        </authorList>
    </citation>
    <scope>NUCLEOTIDE SEQUENCE [LARGE SCALE GENOMIC DNA]</scope>
    <source>
        <strain evidence="3 4">EAF2021</strain>
    </source>
</reference>
<evidence type="ECO:0000259" key="2">
    <source>
        <dbReference type="PROSITE" id="PS50089"/>
    </source>
</evidence>
<dbReference type="InterPro" id="IPR013083">
    <property type="entry name" value="Znf_RING/FYVE/PHD"/>
</dbReference>
<evidence type="ECO:0000313" key="3">
    <source>
        <dbReference type="EMBL" id="KAK8872178.1"/>
    </source>
</evidence>
<dbReference type="SMART" id="SM00710">
    <property type="entry name" value="PbH1"/>
    <property type="match status" value="11"/>
</dbReference>
<sequence length="574" mass="63138">MTFDFFSKLNSSNCTIKGNEYIITSPSIIINGKLVINKSCKITSTCQTIISCTRLKIKSPSVSFSNLFFITSIKIKESDNFSITDCILDHPGIQKAALQISECKNVTINRFTIKNTGKSPGILVLKDSSINANQVTIHDTGTTQVAGFSNSSLIFTNSTFSKSLANGILLDDQSSIEISDSTFSDMECPALFIEKSTCKVIHNKFEKVQQNCISVISCQNFLIEQNEISEVKATAISASEHSQGVVTDNIIHDVEGNGILCIGNSELLIKNNKIYDLQYPSISVASNSKASLFDNKIDNIQYSGIAIRNAKEVTITGSTINNIGESGISVSDSEKCVISKNSIKNCQITSIEGYNKSTVFVNDNIISNMGKYAFLAYTAGFIKAENNQIKDIHTAMAKLAYKGGGDFTNNSIDNCPTQCEIQTSSPYFFKGNGQFKAVTNDPKRKSPDITLEKVIIDNNSDLCLKCHKNKRDYYLLDCSHKVYCQECAELAFKNKEDCPLCRFPIVNISNGFGVKNDDMCIICCDKPANCIILPCGHMGFCSDCIENWFKNNKSCPICRNDPSFYKVIGADISI</sequence>
<dbReference type="Pfam" id="PF13229">
    <property type="entry name" value="Beta_helix"/>
    <property type="match status" value="2"/>
</dbReference>
<evidence type="ECO:0000313" key="4">
    <source>
        <dbReference type="Proteomes" id="UP001470230"/>
    </source>
</evidence>
<dbReference type="InterPro" id="IPR001841">
    <property type="entry name" value="Znf_RING"/>
</dbReference>
<dbReference type="InterPro" id="IPR011050">
    <property type="entry name" value="Pectin_lyase_fold/virulence"/>
</dbReference>
<dbReference type="PROSITE" id="PS50089">
    <property type="entry name" value="ZF_RING_2"/>
    <property type="match status" value="2"/>
</dbReference>
<dbReference type="SMART" id="SM00184">
    <property type="entry name" value="RING"/>
    <property type="match status" value="2"/>
</dbReference>
<gene>
    <name evidence="3" type="ORF">M9Y10_007941</name>
</gene>
<keyword evidence="1" id="KW-0863">Zinc-finger</keyword>
<dbReference type="Pfam" id="PF13920">
    <property type="entry name" value="zf-C3HC4_3"/>
    <property type="match status" value="2"/>
</dbReference>
<organism evidence="3 4">
    <name type="scientific">Tritrichomonas musculus</name>
    <dbReference type="NCBI Taxonomy" id="1915356"/>
    <lineage>
        <taxon>Eukaryota</taxon>
        <taxon>Metamonada</taxon>
        <taxon>Parabasalia</taxon>
        <taxon>Tritrichomonadida</taxon>
        <taxon>Tritrichomonadidae</taxon>
        <taxon>Tritrichomonas</taxon>
    </lineage>
</organism>
<dbReference type="EMBL" id="JAPFFF010000013">
    <property type="protein sequence ID" value="KAK8872178.1"/>
    <property type="molecule type" value="Genomic_DNA"/>
</dbReference>
<protein>
    <recommendedName>
        <fullName evidence="2">RING-type domain-containing protein</fullName>
    </recommendedName>
</protein>
<keyword evidence="1" id="KW-0479">Metal-binding</keyword>
<accession>A0ABR2J2R0</accession>
<dbReference type="NCBIfam" id="TIGR03804">
    <property type="entry name" value="para_beta_helix"/>
    <property type="match status" value="1"/>
</dbReference>
<dbReference type="SUPFAM" id="SSF51126">
    <property type="entry name" value="Pectin lyase-like"/>
    <property type="match status" value="2"/>
</dbReference>
<feature type="domain" description="RING-type" evidence="2">
    <location>
        <begin position="463"/>
        <end position="502"/>
    </location>
</feature>
<dbReference type="Proteomes" id="UP001470230">
    <property type="component" value="Unassembled WGS sequence"/>
</dbReference>
<dbReference type="InterPro" id="IPR039448">
    <property type="entry name" value="Beta_helix"/>
</dbReference>
<dbReference type="InterPro" id="IPR012334">
    <property type="entry name" value="Pectin_lyas_fold"/>
</dbReference>
<dbReference type="Gene3D" id="2.160.20.10">
    <property type="entry name" value="Single-stranded right-handed beta-helix, Pectin lyase-like"/>
    <property type="match status" value="2"/>
</dbReference>
<name>A0ABR2J2R0_9EUKA</name>